<feature type="compositionally biased region" description="Polar residues" evidence="1">
    <location>
        <begin position="18"/>
        <end position="46"/>
    </location>
</feature>
<comment type="caution">
    <text evidence="2">The sequence shown here is derived from an EMBL/GenBank/DDBJ whole genome shotgun (WGS) entry which is preliminary data.</text>
</comment>
<name>A0A5B0N478_PUCGR</name>
<evidence type="ECO:0000313" key="2">
    <source>
        <dbReference type="EMBL" id="KAA1084045.1"/>
    </source>
</evidence>
<feature type="region of interest" description="Disordered" evidence="1">
    <location>
        <begin position="18"/>
        <end position="50"/>
    </location>
</feature>
<protein>
    <submittedName>
        <fullName evidence="2">Uncharacterized protein</fullName>
    </submittedName>
</protein>
<evidence type="ECO:0000256" key="1">
    <source>
        <dbReference type="SAM" id="MobiDB-lite"/>
    </source>
</evidence>
<evidence type="ECO:0000313" key="3">
    <source>
        <dbReference type="Proteomes" id="UP000324748"/>
    </source>
</evidence>
<organism evidence="2 3">
    <name type="scientific">Puccinia graminis f. sp. tritici</name>
    <dbReference type="NCBI Taxonomy" id="56615"/>
    <lineage>
        <taxon>Eukaryota</taxon>
        <taxon>Fungi</taxon>
        <taxon>Dikarya</taxon>
        <taxon>Basidiomycota</taxon>
        <taxon>Pucciniomycotina</taxon>
        <taxon>Pucciniomycetes</taxon>
        <taxon>Pucciniales</taxon>
        <taxon>Pucciniaceae</taxon>
        <taxon>Puccinia</taxon>
    </lineage>
</organism>
<reference evidence="2 3" key="1">
    <citation type="submission" date="2019-05" db="EMBL/GenBank/DDBJ databases">
        <title>Emergence of the Ug99 lineage of the wheat stem rust pathogen through somatic hybridization.</title>
        <authorList>
            <person name="Li F."/>
            <person name="Upadhyaya N.M."/>
            <person name="Sperschneider J."/>
            <person name="Matny O."/>
            <person name="Nguyen-Phuc H."/>
            <person name="Mago R."/>
            <person name="Raley C."/>
            <person name="Miller M.E."/>
            <person name="Silverstein K.A.T."/>
            <person name="Henningsen E."/>
            <person name="Hirsch C.D."/>
            <person name="Visser B."/>
            <person name="Pretorius Z.A."/>
            <person name="Steffenson B.J."/>
            <person name="Schwessinger B."/>
            <person name="Dodds P.N."/>
            <person name="Figueroa M."/>
        </authorList>
    </citation>
    <scope>NUCLEOTIDE SEQUENCE [LARGE SCALE GENOMIC DNA]</scope>
    <source>
        <strain evidence="2">21-0</strain>
    </source>
</reference>
<proteinExistence type="predicted"/>
<gene>
    <name evidence="2" type="ORF">PGT21_015299</name>
</gene>
<dbReference type="Proteomes" id="UP000324748">
    <property type="component" value="Unassembled WGS sequence"/>
</dbReference>
<keyword evidence="3" id="KW-1185">Reference proteome</keyword>
<accession>A0A5B0N478</accession>
<dbReference type="EMBL" id="VSWC01000118">
    <property type="protein sequence ID" value="KAA1084045.1"/>
    <property type="molecule type" value="Genomic_DNA"/>
</dbReference>
<sequence>MGNFGSLLANLSKSIASLPMTENDNSKTSALTNQTSTSKTTDLKTPTSPPMEKLNAMILKTAIEAIPLLTQDNFSMWNNRVVNFLELQKVKDQVITGKGALTAEEELQSKM</sequence>
<dbReference type="AlphaFoldDB" id="A0A5B0N478"/>